<dbReference type="Proteomes" id="UP001148838">
    <property type="component" value="Unassembled WGS sequence"/>
</dbReference>
<reference evidence="2 3" key="1">
    <citation type="journal article" date="2022" name="Allergy">
        <title>Genome assembly and annotation of Periplaneta americana reveal a comprehensive cockroach allergen profile.</title>
        <authorList>
            <person name="Wang L."/>
            <person name="Xiong Q."/>
            <person name="Saelim N."/>
            <person name="Wang L."/>
            <person name="Nong W."/>
            <person name="Wan A.T."/>
            <person name="Shi M."/>
            <person name="Liu X."/>
            <person name="Cao Q."/>
            <person name="Hui J.H.L."/>
            <person name="Sookrung N."/>
            <person name="Leung T.F."/>
            <person name="Tungtrongchitr A."/>
            <person name="Tsui S.K.W."/>
        </authorList>
    </citation>
    <scope>NUCLEOTIDE SEQUENCE [LARGE SCALE GENOMIC DNA]</scope>
    <source>
        <strain evidence="2">PWHHKU_190912</strain>
    </source>
</reference>
<keyword evidence="3" id="KW-1185">Reference proteome</keyword>
<sequence>MDLREVGYDDRDWINLAQDRDRWRAYHMPELQRPEPCCNIHCINLVIRRMRSIKGRRSKKPLPPSSSQPLDLAPGCRGASQTLRKPDGAIEKTAIDWNPQGVRKRGWPRKTWKRSIEEEVERCGKSWKEVKRMVGDRIRWRNFIAALRPT</sequence>
<organism evidence="2 3">
    <name type="scientific">Periplaneta americana</name>
    <name type="common">American cockroach</name>
    <name type="synonym">Blatta americana</name>
    <dbReference type="NCBI Taxonomy" id="6978"/>
    <lineage>
        <taxon>Eukaryota</taxon>
        <taxon>Metazoa</taxon>
        <taxon>Ecdysozoa</taxon>
        <taxon>Arthropoda</taxon>
        <taxon>Hexapoda</taxon>
        <taxon>Insecta</taxon>
        <taxon>Pterygota</taxon>
        <taxon>Neoptera</taxon>
        <taxon>Polyneoptera</taxon>
        <taxon>Dictyoptera</taxon>
        <taxon>Blattodea</taxon>
        <taxon>Blattoidea</taxon>
        <taxon>Blattidae</taxon>
        <taxon>Blattinae</taxon>
        <taxon>Periplaneta</taxon>
    </lineage>
</organism>
<feature type="compositionally biased region" description="Basic and acidic residues" evidence="1">
    <location>
        <begin position="84"/>
        <end position="94"/>
    </location>
</feature>
<evidence type="ECO:0000313" key="3">
    <source>
        <dbReference type="Proteomes" id="UP001148838"/>
    </source>
</evidence>
<gene>
    <name evidence="2" type="ORF">ANN_23228</name>
</gene>
<dbReference type="EMBL" id="JAJSOF020000025">
    <property type="protein sequence ID" value="KAJ4434661.1"/>
    <property type="molecule type" value="Genomic_DNA"/>
</dbReference>
<evidence type="ECO:0000256" key="1">
    <source>
        <dbReference type="SAM" id="MobiDB-lite"/>
    </source>
</evidence>
<proteinExistence type="predicted"/>
<protein>
    <submittedName>
        <fullName evidence="2">Uncharacterized protein</fullName>
    </submittedName>
</protein>
<feature type="region of interest" description="Disordered" evidence="1">
    <location>
        <begin position="54"/>
        <end position="95"/>
    </location>
</feature>
<evidence type="ECO:0000313" key="2">
    <source>
        <dbReference type="EMBL" id="KAJ4434661.1"/>
    </source>
</evidence>
<accession>A0ABQ8SLS1</accession>
<comment type="caution">
    <text evidence="2">The sequence shown here is derived from an EMBL/GenBank/DDBJ whole genome shotgun (WGS) entry which is preliminary data.</text>
</comment>
<name>A0ABQ8SLS1_PERAM</name>